<protein>
    <submittedName>
        <fullName evidence="2">Uncharacterized protein</fullName>
    </submittedName>
</protein>
<feature type="non-terminal residue" evidence="2">
    <location>
        <position position="80"/>
    </location>
</feature>
<evidence type="ECO:0000313" key="2">
    <source>
        <dbReference type="EMBL" id="KKK80915.1"/>
    </source>
</evidence>
<dbReference type="AlphaFoldDB" id="A0A0F8Z4J9"/>
<organism evidence="2">
    <name type="scientific">marine sediment metagenome</name>
    <dbReference type="NCBI Taxonomy" id="412755"/>
    <lineage>
        <taxon>unclassified sequences</taxon>
        <taxon>metagenomes</taxon>
        <taxon>ecological metagenomes</taxon>
    </lineage>
</organism>
<reference evidence="2" key="1">
    <citation type="journal article" date="2015" name="Nature">
        <title>Complex archaea that bridge the gap between prokaryotes and eukaryotes.</title>
        <authorList>
            <person name="Spang A."/>
            <person name="Saw J.H."/>
            <person name="Jorgensen S.L."/>
            <person name="Zaremba-Niedzwiedzka K."/>
            <person name="Martijn J."/>
            <person name="Lind A.E."/>
            <person name="van Eijk R."/>
            <person name="Schleper C."/>
            <person name="Guy L."/>
            <person name="Ettema T.J."/>
        </authorList>
    </citation>
    <scope>NUCLEOTIDE SEQUENCE</scope>
</reference>
<proteinExistence type="predicted"/>
<accession>A0A0F8Z4J9</accession>
<name>A0A0F8Z4J9_9ZZZZ</name>
<dbReference type="EMBL" id="LAZR01053360">
    <property type="protein sequence ID" value="KKK80915.1"/>
    <property type="molecule type" value="Genomic_DNA"/>
</dbReference>
<comment type="caution">
    <text evidence="2">The sequence shown here is derived from an EMBL/GenBank/DDBJ whole genome shotgun (WGS) entry which is preliminary data.</text>
</comment>
<sequence length="80" mass="8636">MFLAGSRLILSQERGTGQPEGPVLMDVHGAGAQRSDPKSGNPDDYPQGHGPQGDVIRIYNYVRAVRSVSDTSYSYPVVDT</sequence>
<gene>
    <name evidence="2" type="ORF">LCGC14_2818720</name>
</gene>
<evidence type="ECO:0000256" key="1">
    <source>
        <dbReference type="SAM" id="MobiDB-lite"/>
    </source>
</evidence>
<feature type="region of interest" description="Disordered" evidence="1">
    <location>
        <begin position="1"/>
        <end position="53"/>
    </location>
</feature>